<proteinExistence type="inferred from homology"/>
<evidence type="ECO:0000313" key="5">
    <source>
        <dbReference type="Proteomes" id="UP000095256"/>
    </source>
</evidence>
<keyword evidence="2" id="KW-0963">Cytoplasm</keyword>
<dbReference type="Gene3D" id="3.40.50.620">
    <property type="entry name" value="HUPs"/>
    <property type="match status" value="1"/>
</dbReference>
<evidence type="ECO:0000313" key="4">
    <source>
        <dbReference type="EMBL" id="OEH83760.1"/>
    </source>
</evidence>
<dbReference type="InterPro" id="IPR006016">
    <property type="entry name" value="UspA"/>
</dbReference>
<evidence type="ECO:0000256" key="1">
    <source>
        <dbReference type="ARBA" id="ARBA00008791"/>
    </source>
</evidence>
<dbReference type="PRINTS" id="PR01438">
    <property type="entry name" value="UNVRSLSTRESS"/>
</dbReference>
<comment type="subcellular location">
    <subcellularLocation>
        <location evidence="2">Cytoplasm</location>
    </subcellularLocation>
</comment>
<dbReference type="PIRSF" id="PIRSF006276">
    <property type="entry name" value="UspA"/>
    <property type="match status" value="1"/>
</dbReference>
<dbReference type="GO" id="GO:0005737">
    <property type="term" value="C:cytoplasm"/>
    <property type="evidence" value="ECO:0007669"/>
    <property type="project" value="UniProtKB-SubCell"/>
</dbReference>
<comment type="caution">
    <text evidence="4">The sequence shown here is derived from an EMBL/GenBank/DDBJ whole genome shotgun (WGS) entry which is preliminary data.</text>
</comment>
<dbReference type="AlphaFoldDB" id="A0A1E5L0V3"/>
<comment type="similarity">
    <text evidence="1 2">Belongs to the universal stress protein A family.</text>
</comment>
<dbReference type="RefSeq" id="WP_069697287.1">
    <property type="nucleotide sequence ID" value="NZ_JAGGMA010000010.1"/>
</dbReference>
<feature type="domain" description="UspA" evidence="3">
    <location>
        <begin position="5"/>
        <end position="145"/>
    </location>
</feature>
<dbReference type="InterPro" id="IPR006015">
    <property type="entry name" value="Universal_stress_UspA"/>
</dbReference>
<accession>A0A1E5L0V3</accession>
<dbReference type="EMBL" id="MIEK01000003">
    <property type="protein sequence ID" value="OEH83760.1"/>
    <property type="molecule type" value="Genomic_DNA"/>
</dbReference>
<dbReference type="OrthoDB" id="9777884at2"/>
<sequence>MNDTYKNILVAVDGSKQSEFAFKEAMSIAKRNDATLHVLYVIEETGNYFGELTISMGNVMEELRKREENRMKEREEKAQEQGVTAIKTYVMYGYPKALIAHFDESEEPIDLIVIGKTGLNGLERALVGSTTSYVVNHSDANVLVVNNPKKKK</sequence>
<name>A0A1E5L0V3_9ENTE</name>
<dbReference type="SUPFAM" id="SSF52402">
    <property type="entry name" value="Adenine nucleotide alpha hydrolases-like"/>
    <property type="match status" value="1"/>
</dbReference>
<keyword evidence="5" id="KW-1185">Reference proteome</keyword>
<protein>
    <recommendedName>
        <fullName evidence="2">Universal stress protein</fullName>
    </recommendedName>
</protein>
<dbReference type="CDD" id="cd00293">
    <property type="entry name" value="USP-like"/>
    <property type="match status" value="1"/>
</dbReference>
<gene>
    <name evidence="4" type="ORF">BCR26_08015</name>
</gene>
<dbReference type="Proteomes" id="UP000095256">
    <property type="component" value="Unassembled WGS sequence"/>
</dbReference>
<dbReference type="STRING" id="762845.BCR26_08015"/>
<dbReference type="PANTHER" id="PTHR46268:SF6">
    <property type="entry name" value="UNIVERSAL STRESS PROTEIN UP12"/>
    <property type="match status" value="1"/>
</dbReference>
<organism evidence="4 5">
    <name type="scientific">Enterococcus rivorum</name>
    <dbReference type="NCBI Taxonomy" id="762845"/>
    <lineage>
        <taxon>Bacteria</taxon>
        <taxon>Bacillati</taxon>
        <taxon>Bacillota</taxon>
        <taxon>Bacilli</taxon>
        <taxon>Lactobacillales</taxon>
        <taxon>Enterococcaceae</taxon>
        <taxon>Enterococcus</taxon>
    </lineage>
</organism>
<dbReference type="PANTHER" id="PTHR46268">
    <property type="entry name" value="STRESS RESPONSE PROTEIN NHAX"/>
    <property type="match status" value="1"/>
</dbReference>
<evidence type="ECO:0000256" key="2">
    <source>
        <dbReference type="PIRNR" id="PIRNR006276"/>
    </source>
</evidence>
<dbReference type="InterPro" id="IPR014729">
    <property type="entry name" value="Rossmann-like_a/b/a_fold"/>
</dbReference>
<reference evidence="4 5" key="1">
    <citation type="submission" date="2016-09" db="EMBL/GenBank/DDBJ databases">
        <authorList>
            <person name="Capua I."/>
            <person name="De Benedictis P."/>
            <person name="Joannis T."/>
            <person name="Lombin L.H."/>
            <person name="Cattoli G."/>
        </authorList>
    </citation>
    <scope>NUCLEOTIDE SEQUENCE [LARGE SCALE GENOMIC DNA]</scope>
    <source>
        <strain evidence="4 5">LMG 25899</strain>
    </source>
</reference>
<dbReference type="Pfam" id="PF00582">
    <property type="entry name" value="Usp"/>
    <property type="match status" value="1"/>
</dbReference>
<evidence type="ECO:0000259" key="3">
    <source>
        <dbReference type="Pfam" id="PF00582"/>
    </source>
</evidence>